<gene>
    <name evidence="1" type="ORF">C1280_09495</name>
</gene>
<evidence type="ECO:0000313" key="1">
    <source>
        <dbReference type="EMBL" id="AWM37234.1"/>
    </source>
</evidence>
<keyword evidence="2" id="KW-1185">Reference proteome</keyword>
<organism evidence="1 2">
    <name type="scientific">Gemmata obscuriglobus</name>
    <dbReference type="NCBI Taxonomy" id="114"/>
    <lineage>
        <taxon>Bacteria</taxon>
        <taxon>Pseudomonadati</taxon>
        <taxon>Planctomycetota</taxon>
        <taxon>Planctomycetia</taxon>
        <taxon>Gemmatales</taxon>
        <taxon>Gemmataceae</taxon>
        <taxon>Gemmata</taxon>
    </lineage>
</organism>
<reference evidence="1 2" key="1">
    <citation type="submission" date="2018-01" db="EMBL/GenBank/DDBJ databases">
        <title>G. obscuriglobus.</title>
        <authorList>
            <person name="Franke J."/>
            <person name="Blomberg W."/>
            <person name="Selmecki A."/>
        </authorList>
    </citation>
    <scope>NUCLEOTIDE SEQUENCE [LARGE SCALE GENOMIC DNA]</scope>
    <source>
        <strain evidence="1 2">DSM 5831</strain>
    </source>
</reference>
<proteinExistence type="predicted"/>
<name>A0A2Z3H6F5_9BACT</name>
<dbReference type="KEGG" id="gog:C1280_09495"/>
<accession>A0A2Z3H6F5</accession>
<sequence length="92" mass="10158">MNPHEQLLADIDAWLQSIRGEAWNSPGLLAIRVEAWLLRFHGGAAWAVTPSRSPEGGHVRIWIDALGSAPPTVRHLMIRNGRVDVPLETFSA</sequence>
<dbReference type="Proteomes" id="UP000245802">
    <property type="component" value="Chromosome"/>
</dbReference>
<protein>
    <submittedName>
        <fullName evidence="1">Uncharacterized protein</fullName>
    </submittedName>
</protein>
<dbReference type="RefSeq" id="WP_010038837.1">
    <property type="nucleotide sequence ID" value="NZ_CP025958.1"/>
</dbReference>
<evidence type="ECO:0000313" key="2">
    <source>
        <dbReference type="Proteomes" id="UP000245802"/>
    </source>
</evidence>
<dbReference type="EMBL" id="CP025958">
    <property type="protein sequence ID" value="AWM37234.1"/>
    <property type="molecule type" value="Genomic_DNA"/>
</dbReference>
<dbReference type="AlphaFoldDB" id="A0A2Z3H6F5"/>